<feature type="transmembrane region" description="Helical" evidence="1">
    <location>
        <begin position="105"/>
        <end position="122"/>
    </location>
</feature>
<keyword evidence="2" id="KW-0732">Signal</keyword>
<evidence type="ECO:0000256" key="1">
    <source>
        <dbReference type="SAM" id="Phobius"/>
    </source>
</evidence>
<organism evidence="3">
    <name type="scientific">Bactrocera dorsalis</name>
    <name type="common">Oriental fruit fly</name>
    <name type="synonym">Dacus dorsalis</name>
    <dbReference type="NCBI Taxonomy" id="27457"/>
    <lineage>
        <taxon>Eukaryota</taxon>
        <taxon>Metazoa</taxon>
        <taxon>Ecdysozoa</taxon>
        <taxon>Arthropoda</taxon>
        <taxon>Hexapoda</taxon>
        <taxon>Insecta</taxon>
        <taxon>Pterygota</taxon>
        <taxon>Neoptera</taxon>
        <taxon>Endopterygota</taxon>
        <taxon>Diptera</taxon>
        <taxon>Brachycera</taxon>
        <taxon>Muscomorpha</taxon>
        <taxon>Tephritoidea</taxon>
        <taxon>Tephritidae</taxon>
        <taxon>Bactrocera</taxon>
        <taxon>Bactrocera</taxon>
    </lineage>
</organism>
<feature type="chain" id="PRO_5007369145" evidence="2">
    <location>
        <begin position="29"/>
        <end position="239"/>
    </location>
</feature>
<dbReference type="EMBL" id="GAKP01009763">
    <property type="protein sequence ID" value="JAC49189.1"/>
    <property type="molecule type" value="Transcribed_RNA"/>
</dbReference>
<keyword evidence="1" id="KW-0472">Membrane</keyword>
<dbReference type="GeneID" id="105230802"/>
<evidence type="ECO:0000313" key="3">
    <source>
        <dbReference type="EMBL" id="JAC49188.1"/>
    </source>
</evidence>
<accession>A0A034W620</accession>
<keyword evidence="1" id="KW-0812">Transmembrane</keyword>
<evidence type="ECO:0000256" key="2">
    <source>
        <dbReference type="SAM" id="SignalP"/>
    </source>
</evidence>
<sequence length="239" mass="25695">MPFGSCASALALRFASLLLPASLAVAKAASGGKAAASKDCHGKICKPVEEYCSNFLEGCDQCEPICNPDSQNFHADSCARECADYKIYDPLKAEIHSIHEQQNTILILLIVLLTLIAARYVYKCICWLRRKRLCALLLKKLHKHHEAAGAGVNSKDMVIGATIPNVMAINGAMERPPSQIYSVTGAEGSVMTLTTPVSTRYPAENSTPSTTATGEYSYDNQALAVTPVSEKPNGSVRAF</sequence>
<keyword evidence="1" id="KW-1133">Transmembrane helix</keyword>
<name>A0A034W620_BACDO</name>
<dbReference type="KEGG" id="bdr:105230802"/>
<protein>
    <submittedName>
        <fullName evidence="3">Uncharacterized protein</fullName>
    </submittedName>
</protein>
<dbReference type="EMBL" id="GAKP01009764">
    <property type="protein sequence ID" value="JAC49188.1"/>
    <property type="molecule type" value="Transcribed_RNA"/>
</dbReference>
<reference evidence="3" key="1">
    <citation type="journal article" date="2014" name="BMC Genomics">
        <title>Characterizing the developmental transcriptome of the oriental fruit fly, Bactrocera dorsalis (Diptera: Tephritidae) through comparative genomic analysis with Drosophila melanogaster utilizing modENCODE datasets.</title>
        <authorList>
            <person name="Geib S.M."/>
            <person name="Calla B."/>
            <person name="Hall B."/>
            <person name="Hou S."/>
            <person name="Manoukis N.C."/>
        </authorList>
    </citation>
    <scope>NUCLEOTIDE SEQUENCE</scope>
    <source>
        <strain evidence="3">Punador</strain>
    </source>
</reference>
<dbReference type="OrthoDB" id="6599193at2759"/>
<proteinExistence type="predicted"/>
<dbReference type="AlphaFoldDB" id="A0A034W620"/>
<feature type="signal peptide" evidence="2">
    <location>
        <begin position="1"/>
        <end position="28"/>
    </location>
</feature>
<dbReference type="RefSeq" id="XP_011210085.2">
    <property type="nucleotide sequence ID" value="XM_011211783.4"/>
</dbReference>
<dbReference type="RefSeq" id="XP_011210087.2">
    <property type="nucleotide sequence ID" value="XM_011211785.4"/>
</dbReference>